<keyword evidence="2" id="KW-0413">Isomerase</keyword>
<evidence type="ECO:0000259" key="1">
    <source>
        <dbReference type="Pfam" id="PF01261"/>
    </source>
</evidence>
<reference evidence="2" key="1">
    <citation type="submission" date="2022-07" db="EMBL/GenBank/DDBJ databases">
        <title>Enhanced cultured diversity of the mouse gut microbiota enables custom-made synthetic communities.</title>
        <authorList>
            <person name="Afrizal A."/>
        </authorList>
    </citation>
    <scope>NUCLEOTIDE SEQUENCE</scope>
    <source>
        <strain evidence="2">DSM 28593</strain>
    </source>
</reference>
<comment type="caution">
    <text evidence="2">The sequence shown here is derived from an EMBL/GenBank/DDBJ whole genome shotgun (WGS) entry which is preliminary data.</text>
</comment>
<dbReference type="AlphaFoldDB" id="A0AAE3KZL4"/>
<dbReference type="InterPro" id="IPR036237">
    <property type="entry name" value="Xyl_isomerase-like_sf"/>
</dbReference>
<dbReference type="InterPro" id="IPR050312">
    <property type="entry name" value="IolE/XylAMocC-like"/>
</dbReference>
<protein>
    <submittedName>
        <fullName evidence="2">Sugar phosphate isomerase/epimerase</fullName>
    </submittedName>
</protein>
<gene>
    <name evidence="2" type="ORF">NSA47_10510</name>
</gene>
<dbReference type="RefSeq" id="WP_257531761.1">
    <property type="nucleotide sequence ID" value="NZ_JANKAS010000009.1"/>
</dbReference>
<feature type="domain" description="Xylose isomerase-like TIM barrel" evidence="1">
    <location>
        <begin position="25"/>
        <end position="256"/>
    </location>
</feature>
<dbReference type="Gene3D" id="3.20.20.150">
    <property type="entry name" value="Divalent-metal-dependent TIM barrel enzymes"/>
    <property type="match status" value="1"/>
</dbReference>
<dbReference type="Proteomes" id="UP001205748">
    <property type="component" value="Unassembled WGS sequence"/>
</dbReference>
<dbReference type="EMBL" id="JANKAS010000009">
    <property type="protein sequence ID" value="MCR1899415.1"/>
    <property type="molecule type" value="Genomic_DNA"/>
</dbReference>
<dbReference type="Pfam" id="PF01261">
    <property type="entry name" value="AP_endonuc_2"/>
    <property type="match status" value="1"/>
</dbReference>
<keyword evidence="3" id="KW-1185">Reference proteome</keyword>
<evidence type="ECO:0000313" key="3">
    <source>
        <dbReference type="Proteomes" id="UP001205748"/>
    </source>
</evidence>
<dbReference type="PANTHER" id="PTHR12110:SF41">
    <property type="entry name" value="INOSOSE DEHYDRATASE"/>
    <property type="match status" value="1"/>
</dbReference>
<sequence length="288" mass="32319">MNMRFGVDTFIWTEVFTIKDLWIIHKAKELGFEAIDFAIAYPENFPLQEVKKELEGTGLEVITSITLDEKTNLLSDNPEIRAKGIKRLKKLVDINLELGSNILGGVNYAGWGCLSGKPPTQKEWDNSVSAMKEVATYALEKHPKLKICVEPVNRFETHFINTAETGVEYCKAVGTGNMAVHLDCFHMIREETSFKEAIYTCGKEYLGYIHVCESNRGIPGTGLVPWTELFRAVEMVGYDGPLVIESFDPSFEELNANCAIWRKFAETGEELAVRGLANLKRISESALL</sequence>
<name>A0AAE3KZL4_9FIRM</name>
<proteinExistence type="predicted"/>
<dbReference type="SUPFAM" id="SSF51658">
    <property type="entry name" value="Xylose isomerase-like"/>
    <property type="match status" value="1"/>
</dbReference>
<dbReference type="InterPro" id="IPR013022">
    <property type="entry name" value="Xyl_isomerase-like_TIM-brl"/>
</dbReference>
<organism evidence="2 3">
    <name type="scientific">Irregularibacter muris</name>
    <dbReference type="NCBI Taxonomy" id="1796619"/>
    <lineage>
        <taxon>Bacteria</taxon>
        <taxon>Bacillati</taxon>
        <taxon>Bacillota</taxon>
        <taxon>Clostridia</taxon>
        <taxon>Eubacteriales</taxon>
        <taxon>Eubacteriaceae</taxon>
        <taxon>Irregularibacter</taxon>
    </lineage>
</organism>
<dbReference type="GO" id="GO:0016853">
    <property type="term" value="F:isomerase activity"/>
    <property type="evidence" value="ECO:0007669"/>
    <property type="project" value="UniProtKB-KW"/>
</dbReference>
<dbReference type="PANTHER" id="PTHR12110">
    <property type="entry name" value="HYDROXYPYRUVATE ISOMERASE"/>
    <property type="match status" value="1"/>
</dbReference>
<accession>A0AAE3KZL4</accession>
<evidence type="ECO:0000313" key="2">
    <source>
        <dbReference type="EMBL" id="MCR1899415.1"/>
    </source>
</evidence>